<feature type="transmembrane region" description="Helical" evidence="1">
    <location>
        <begin position="75"/>
        <end position="95"/>
    </location>
</feature>
<gene>
    <name evidence="2" type="ORF">P7W03_16820</name>
</gene>
<accession>A0AAX3ZK12</accession>
<keyword evidence="1" id="KW-0812">Transmembrane</keyword>
<evidence type="ECO:0000313" key="2">
    <source>
        <dbReference type="EMBL" id="WMC87128.1"/>
    </source>
</evidence>
<reference evidence="2" key="1">
    <citation type="submission" date="2023-03" db="EMBL/GenBank/DDBJ databases">
        <title>Borrelidin-producing and root-colonizing Streptomyces rochei is a potent biopesticide for soil-borne oomycete-caused plant diseases.</title>
        <authorList>
            <person name="Zhou D."/>
            <person name="Wang X."/>
            <person name="Navarro-Munoz J.C."/>
            <person name="Li W."/>
            <person name="Li J."/>
            <person name="Jiu M."/>
            <person name="Deng S."/>
            <person name="Ye Y."/>
            <person name="Daly P."/>
            <person name="Wei L."/>
        </authorList>
    </citation>
    <scope>NUCLEOTIDE SEQUENCE</scope>
    <source>
        <strain evidence="2">JK1</strain>
    </source>
</reference>
<evidence type="ECO:0000256" key="1">
    <source>
        <dbReference type="SAM" id="Phobius"/>
    </source>
</evidence>
<proteinExistence type="predicted"/>
<feature type="transmembrane region" description="Helical" evidence="1">
    <location>
        <begin position="258"/>
        <end position="276"/>
    </location>
</feature>
<name>A0AAX3ZK12_STRRO</name>
<keyword evidence="1" id="KW-1133">Transmembrane helix</keyword>
<evidence type="ECO:0000313" key="3">
    <source>
        <dbReference type="Proteomes" id="UP001231701"/>
    </source>
</evidence>
<protein>
    <submittedName>
        <fullName evidence="2">ABC transporter permease</fullName>
    </submittedName>
</protein>
<feature type="transmembrane region" description="Helical" evidence="1">
    <location>
        <begin position="36"/>
        <end position="55"/>
    </location>
</feature>
<dbReference type="RefSeq" id="WP_199577360.1">
    <property type="nucleotide sequence ID" value="NZ_CP121271.1"/>
</dbReference>
<dbReference type="GeneID" id="90943722"/>
<sequence length="507" mass="53094">MSAVLTTPAPDTVEAGPRGAGVRAVFALAGIEARRMLTSLPVVLVFLGYVTWIVWRGDSDWSDYPALQDADRATQSMPMFFGLAIMMSANFAALRSRRHGTEAHFAVLVMPAWQRTAAHALSVVPAAVLTAVCVAGQFAREAVKPGAVGHGSPAELAVGPLTVLLFGTIGVLLAPVLRSVLAAPLAVVLLLFVSVLGTGPSGTDGTSWLSPVVAAISSDTLPSELLGRPAAWHALYLTGAALCAAFLAVLLAGGRNPAVRAGVALSLALAVTGGVLQARGVAPSPELTAARERASVRPEQTCVERDGSTYCAFDEWVPRVSAWAGVVERVRSLAGDAARERRIVVRQRIDARYGLEGDAAIPALTEPGQVTVGTAWGGNRVPEFSSAVAAVLVAGTEAKGSELCDGRMVTVMWLSLAWQDDPMDALRRVRLDDSVRGSAIVLSPTDPLTMTEGQTDVVRRLLEEPPTGVGQRVKEHWDELTAPGVTTARAAEVLGVKGPDKADSCEE</sequence>
<feature type="transmembrane region" description="Helical" evidence="1">
    <location>
        <begin position="157"/>
        <end position="174"/>
    </location>
</feature>
<dbReference type="Proteomes" id="UP001231701">
    <property type="component" value="Chromosome"/>
</dbReference>
<keyword evidence="1" id="KW-0472">Membrane</keyword>
<feature type="transmembrane region" description="Helical" evidence="1">
    <location>
        <begin position="230"/>
        <end position="251"/>
    </location>
</feature>
<feature type="transmembrane region" description="Helical" evidence="1">
    <location>
        <begin position="116"/>
        <end position="137"/>
    </location>
</feature>
<dbReference type="AlphaFoldDB" id="A0AAX3ZK12"/>
<dbReference type="EMBL" id="CP121271">
    <property type="protein sequence ID" value="WMC87128.1"/>
    <property type="molecule type" value="Genomic_DNA"/>
</dbReference>
<feature type="transmembrane region" description="Helical" evidence="1">
    <location>
        <begin position="181"/>
        <end position="199"/>
    </location>
</feature>
<organism evidence="2 3">
    <name type="scientific">Streptomyces rochei</name>
    <name type="common">Streptomyces parvullus</name>
    <dbReference type="NCBI Taxonomy" id="1928"/>
    <lineage>
        <taxon>Bacteria</taxon>
        <taxon>Bacillati</taxon>
        <taxon>Actinomycetota</taxon>
        <taxon>Actinomycetes</taxon>
        <taxon>Kitasatosporales</taxon>
        <taxon>Streptomycetaceae</taxon>
        <taxon>Streptomyces</taxon>
        <taxon>Streptomyces rochei group</taxon>
    </lineage>
</organism>